<protein>
    <submittedName>
        <fullName evidence="3">Uncharacterized protein</fullName>
    </submittedName>
</protein>
<dbReference type="Pfam" id="PF04749">
    <property type="entry name" value="PLAC8"/>
    <property type="match status" value="1"/>
</dbReference>
<proteinExistence type="predicted"/>
<dbReference type="PANTHER" id="PTHR15907">
    <property type="entry name" value="DUF614 FAMILY PROTEIN-RELATED"/>
    <property type="match status" value="1"/>
</dbReference>
<organism evidence="3">
    <name type="scientific">Salvia splendens</name>
    <name type="common">Scarlet sage</name>
    <dbReference type="NCBI Taxonomy" id="180675"/>
    <lineage>
        <taxon>Eukaryota</taxon>
        <taxon>Viridiplantae</taxon>
        <taxon>Streptophyta</taxon>
        <taxon>Embryophyta</taxon>
        <taxon>Tracheophyta</taxon>
        <taxon>Spermatophyta</taxon>
        <taxon>Magnoliopsida</taxon>
        <taxon>eudicotyledons</taxon>
        <taxon>Gunneridae</taxon>
        <taxon>Pentapetalae</taxon>
        <taxon>asterids</taxon>
        <taxon>lamiids</taxon>
        <taxon>Lamiales</taxon>
        <taxon>Lamiaceae</taxon>
        <taxon>Nepetoideae</taxon>
        <taxon>Mentheae</taxon>
        <taxon>Salviinae</taxon>
        <taxon>Salvia</taxon>
        <taxon>Salvia subgen. Calosphace</taxon>
        <taxon>core Calosphace</taxon>
    </lineage>
</organism>
<reference evidence="3" key="2">
    <citation type="submission" date="2020-08" db="EMBL/GenBank/DDBJ databases">
        <title>Plant Genome Project.</title>
        <authorList>
            <person name="Zhang R.-G."/>
        </authorList>
    </citation>
    <scope>NUCLEOTIDE SEQUENCE</scope>
    <source>
        <strain evidence="3">Huo1</strain>
        <tissue evidence="3">Leaf</tissue>
    </source>
</reference>
<dbReference type="Proteomes" id="UP000298416">
    <property type="component" value="Unassembled WGS sequence"/>
</dbReference>
<comment type="caution">
    <text evidence="3">The sequence shown here is derived from an EMBL/GenBank/DDBJ whole genome shotgun (WGS) entry which is preliminary data.</text>
</comment>
<evidence type="ECO:0000313" key="3">
    <source>
        <dbReference type="EMBL" id="KAG6396749.1"/>
    </source>
</evidence>
<keyword evidence="2" id="KW-0812">Transmembrane</keyword>
<feature type="region of interest" description="Disordered" evidence="1">
    <location>
        <begin position="156"/>
        <end position="189"/>
    </location>
</feature>
<evidence type="ECO:0000313" key="4">
    <source>
        <dbReference type="Proteomes" id="UP000298416"/>
    </source>
</evidence>
<accession>A0A8X8ZAB1</accession>
<feature type="compositionally biased region" description="Basic and acidic residues" evidence="1">
    <location>
        <begin position="1"/>
        <end position="14"/>
    </location>
</feature>
<keyword evidence="2" id="KW-0472">Membrane</keyword>
<feature type="transmembrane region" description="Helical" evidence="2">
    <location>
        <begin position="87"/>
        <end position="106"/>
    </location>
</feature>
<dbReference type="EMBL" id="PNBA02000016">
    <property type="protein sequence ID" value="KAG6396749.1"/>
    <property type="molecule type" value="Genomic_DNA"/>
</dbReference>
<keyword evidence="2" id="KW-1133">Transmembrane helix</keyword>
<sequence>MDYSKPTDDGEKHPAAPPPVGPHDVHPVPPTNLNVQGAGPPARWTTGLFDCFEDVPNSIITCFCPCITFGQVAEVVDRGSVSCGASGALYTLIAVVTGWPCLYSCFYRTKMRRQYGLPEIPCPDILIHCCCEPCALAQEYRELKNRGFDMNLEPSARASQPGGYATPTGIPVNSTPPEKPEPTPPLPPNAQSELPWSTGLCYCCSDCNSWFPFLYSCFYRSKLRQQYSLQGSRCCDCETCALCQEYRGFDMTIGWDGNMQKQNLNRGIAKPPVVQGGMTR</sequence>
<evidence type="ECO:0000256" key="2">
    <source>
        <dbReference type="SAM" id="Phobius"/>
    </source>
</evidence>
<keyword evidence="4" id="KW-1185">Reference proteome</keyword>
<reference evidence="3" key="1">
    <citation type="submission" date="2018-01" db="EMBL/GenBank/DDBJ databases">
        <authorList>
            <person name="Mao J.F."/>
        </authorList>
    </citation>
    <scope>NUCLEOTIDE SEQUENCE</scope>
    <source>
        <strain evidence="3">Huo1</strain>
        <tissue evidence="3">Leaf</tissue>
    </source>
</reference>
<evidence type="ECO:0000256" key="1">
    <source>
        <dbReference type="SAM" id="MobiDB-lite"/>
    </source>
</evidence>
<dbReference type="NCBIfam" id="TIGR01571">
    <property type="entry name" value="A_thal_Cys_rich"/>
    <property type="match status" value="1"/>
</dbReference>
<name>A0A8X8ZAB1_SALSN</name>
<feature type="region of interest" description="Disordered" evidence="1">
    <location>
        <begin position="1"/>
        <end position="37"/>
    </location>
</feature>
<dbReference type="AlphaFoldDB" id="A0A8X8ZAB1"/>
<dbReference type="InterPro" id="IPR006461">
    <property type="entry name" value="PLAC_motif_containing"/>
</dbReference>
<gene>
    <name evidence="3" type="ORF">SASPL_142906</name>
</gene>